<dbReference type="GO" id="GO:0016301">
    <property type="term" value="F:kinase activity"/>
    <property type="evidence" value="ECO:0007669"/>
    <property type="project" value="UniProtKB-KW"/>
</dbReference>
<name>A0AAD7AIZ5_9AGAR</name>
<dbReference type="AlphaFoldDB" id="A0AAD7AIZ5"/>
<dbReference type="InterPro" id="IPR040442">
    <property type="entry name" value="Pyrv_kinase-like_dom_sf"/>
</dbReference>
<dbReference type="GO" id="GO:0016832">
    <property type="term" value="F:aldehyde-lyase activity"/>
    <property type="evidence" value="ECO:0007669"/>
    <property type="project" value="TreeGrafter"/>
</dbReference>
<dbReference type="SUPFAM" id="SSF51621">
    <property type="entry name" value="Phosphoenolpyruvate/pyruvate domain"/>
    <property type="match status" value="1"/>
</dbReference>
<evidence type="ECO:0000313" key="4">
    <source>
        <dbReference type="EMBL" id="KAJ7359902.1"/>
    </source>
</evidence>
<proteinExistence type="predicted"/>
<dbReference type="Pfam" id="PF03328">
    <property type="entry name" value="HpcH_HpaI"/>
    <property type="match status" value="1"/>
</dbReference>
<protein>
    <submittedName>
        <fullName evidence="4">Pyruvate/Phosphoenolpyruvate kinase-like domain-containing protein</fullName>
    </submittedName>
</protein>
<comment type="caution">
    <text evidence="4">The sequence shown here is derived from an EMBL/GenBank/DDBJ whole genome shotgun (WGS) entry which is preliminary data.</text>
</comment>
<organism evidence="4 5">
    <name type="scientific">Mycena albidolilacea</name>
    <dbReference type="NCBI Taxonomy" id="1033008"/>
    <lineage>
        <taxon>Eukaryota</taxon>
        <taxon>Fungi</taxon>
        <taxon>Dikarya</taxon>
        <taxon>Basidiomycota</taxon>
        <taxon>Agaricomycotina</taxon>
        <taxon>Agaricomycetes</taxon>
        <taxon>Agaricomycetidae</taxon>
        <taxon>Agaricales</taxon>
        <taxon>Marasmiineae</taxon>
        <taxon>Mycenaceae</taxon>
        <taxon>Mycena</taxon>
    </lineage>
</organism>
<dbReference type="Proteomes" id="UP001218218">
    <property type="component" value="Unassembled WGS sequence"/>
</dbReference>
<keyword evidence="4" id="KW-0418">Kinase</keyword>
<keyword evidence="4" id="KW-0670">Pyruvate</keyword>
<evidence type="ECO:0000313" key="5">
    <source>
        <dbReference type="Proteomes" id="UP001218218"/>
    </source>
</evidence>
<keyword evidence="5" id="KW-1185">Reference proteome</keyword>
<dbReference type="InterPro" id="IPR015813">
    <property type="entry name" value="Pyrv/PenolPyrv_kinase-like_dom"/>
</dbReference>
<dbReference type="PANTHER" id="PTHR30502">
    <property type="entry name" value="2-KETO-3-DEOXY-L-RHAMNONATE ALDOLASE"/>
    <property type="match status" value="1"/>
</dbReference>
<dbReference type="InterPro" id="IPR005000">
    <property type="entry name" value="Aldolase/citrate-lyase_domain"/>
</dbReference>
<dbReference type="GO" id="GO:0005737">
    <property type="term" value="C:cytoplasm"/>
    <property type="evidence" value="ECO:0007669"/>
    <property type="project" value="TreeGrafter"/>
</dbReference>
<feature type="domain" description="HpcH/HpaI aldolase/citrate lyase" evidence="3">
    <location>
        <begin position="50"/>
        <end position="212"/>
    </location>
</feature>
<evidence type="ECO:0000256" key="2">
    <source>
        <dbReference type="ARBA" id="ARBA00023239"/>
    </source>
</evidence>
<dbReference type="GO" id="GO:0046872">
    <property type="term" value="F:metal ion binding"/>
    <property type="evidence" value="ECO:0007669"/>
    <property type="project" value="UniProtKB-KW"/>
</dbReference>
<evidence type="ECO:0000259" key="3">
    <source>
        <dbReference type="Pfam" id="PF03328"/>
    </source>
</evidence>
<dbReference type="InterPro" id="IPR050251">
    <property type="entry name" value="HpcH-HpaI_aldolase"/>
</dbReference>
<dbReference type="EMBL" id="JARIHO010000006">
    <property type="protein sequence ID" value="KAJ7359902.1"/>
    <property type="molecule type" value="Genomic_DNA"/>
</dbReference>
<sequence length="306" mass="33248">MSSAPRFTLERASQALYRPSTLQQSSNLRGLIKSGKIVIGTSLSYPSCHVAKTVAVTGADLCWLDVEHVAWSPKLLVQCIQTIIHESGGTMIPMVRVPTKTSFDWIAWCLDAGAGGIIVPHMETVEEMQDVINACRFPPAGQRSFPPFTFIPGVTDTTPEGESVFSLANQHIAIIPQIESQLGIQNLDEIVALAEVDAFMIGHGDLRLEMGLPLRGLPLAGTGTEAEYVKAVEKAKKVSQERGKPIVGGAVGPEMIKMRIDQGYRIIVCCLDLHTFAFGMIKTVSEGRATAEEYMQSLHDSKKAEN</sequence>
<keyword evidence="2" id="KW-0456">Lyase</keyword>
<dbReference type="Gene3D" id="3.20.20.60">
    <property type="entry name" value="Phosphoenolpyruvate-binding domains"/>
    <property type="match status" value="1"/>
</dbReference>
<accession>A0AAD7AIZ5</accession>
<dbReference type="PANTHER" id="PTHR30502:SF8">
    <property type="entry name" value="SYNTHASE, PUTATIVE-RELATED"/>
    <property type="match status" value="1"/>
</dbReference>
<reference evidence="4" key="1">
    <citation type="submission" date="2023-03" db="EMBL/GenBank/DDBJ databases">
        <title>Massive genome expansion in bonnet fungi (Mycena s.s.) driven by repeated elements and novel gene families across ecological guilds.</title>
        <authorList>
            <consortium name="Lawrence Berkeley National Laboratory"/>
            <person name="Harder C.B."/>
            <person name="Miyauchi S."/>
            <person name="Viragh M."/>
            <person name="Kuo A."/>
            <person name="Thoen E."/>
            <person name="Andreopoulos B."/>
            <person name="Lu D."/>
            <person name="Skrede I."/>
            <person name="Drula E."/>
            <person name="Henrissat B."/>
            <person name="Morin E."/>
            <person name="Kohler A."/>
            <person name="Barry K."/>
            <person name="LaButti K."/>
            <person name="Morin E."/>
            <person name="Salamov A."/>
            <person name="Lipzen A."/>
            <person name="Mereny Z."/>
            <person name="Hegedus B."/>
            <person name="Baldrian P."/>
            <person name="Stursova M."/>
            <person name="Weitz H."/>
            <person name="Taylor A."/>
            <person name="Grigoriev I.V."/>
            <person name="Nagy L.G."/>
            <person name="Martin F."/>
            <person name="Kauserud H."/>
        </authorList>
    </citation>
    <scope>NUCLEOTIDE SEQUENCE</scope>
    <source>
        <strain evidence="4">CBHHK002</strain>
    </source>
</reference>
<keyword evidence="1" id="KW-0479">Metal-binding</keyword>
<keyword evidence="4" id="KW-0808">Transferase</keyword>
<gene>
    <name evidence="4" type="ORF">DFH08DRAFT_847270</name>
</gene>
<evidence type="ECO:0000256" key="1">
    <source>
        <dbReference type="ARBA" id="ARBA00022723"/>
    </source>
</evidence>